<dbReference type="Gene3D" id="3.40.50.1970">
    <property type="match status" value="1"/>
</dbReference>
<comment type="cofactor">
    <cofactor evidence="1">
        <name>NAD(+)</name>
        <dbReference type="ChEBI" id="CHEBI:57540"/>
    </cofactor>
</comment>
<protein>
    <submittedName>
        <fullName evidence="9">3-dehydroquinate synthase</fullName>
        <ecNumber evidence="9">4.2.3.4</ecNumber>
    </submittedName>
</protein>
<dbReference type="SUPFAM" id="SSF56796">
    <property type="entry name" value="Dehydroquinate synthase-like"/>
    <property type="match status" value="1"/>
</dbReference>
<dbReference type="GO" id="GO:0008652">
    <property type="term" value="P:amino acid biosynthetic process"/>
    <property type="evidence" value="ECO:0007669"/>
    <property type="project" value="UniProtKB-KW"/>
</dbReference>
<name>A0AAU7CI49_9BACT</name>
<dbReference type="PANTHER" id="PTHR43622">
    <property type="entry name" value="3-DEHYDROQUINATE SYNTHASE"/>
    <property type="match status" value="1"/>
</dbReference>
<dbReference type="InterPro" id="IPR056179">
    <property type="entry name" value="DHQS_C"/>
</dbReference>
<dbReference type="GO" id="GO:0009073">
    <property type="term" value="P:aromatic amino acid family biosynthetic process"/>
    <property type="evidence" value="ECO:0007669"/>
    <property type="project" value="UniProtKB-KW"/>
</dbReference>
<keyword evidence="5 9" id="KW-0456">Lyase</keyword>
<gene>
    <name evidence="9" type="ORF">V5E97_00935</name>
</gene>
<feature type="domain" description="3-dehydroquinate synthase C-terminal" evidence="8">
    <location>
        <begin position="202"/>
        <end position="329"/>
    </location>
</feature>
<feature type="region of interest" description="Disordered" evidence="6">
    <location>
        <begin position="388"/>
        <end position="417"/>
    </location>
</feature>
<keyword evidence="2" id="KW-0028">Amino-acid biosynthesis</keyword>
<dbReference type="NCBIfam" id="NF004852">
    <property type="entry name" value="PRK06203.1"/>
    <property type="match status" value="1"/>
</dbReference>
<evidence type="ECO:0000256" key="1">
    <source>
        <dbReference type="ARBA" id="ARBA00001911"/>
    </source>
</evidence>
<evidence type="ECO:0000256" key="5">
    <source>
        <dbReference type="ARBA" id="ARBA00023239"/>
    </source>
</evidence>
<sequence length="417" mass="45392">MDYEIDSVHAEVSFAPSFVHRLHFTDDVLGADQGVLADVLEPSGDRPARVQFWLDEHVANAQPELRHQLRAFTAARADRMTLAGNVQIVEGGEAVKNDIHILERMLKVFNAAGLDRRSYVVVVGGGAVLDAVGFAAAIAHRGLRLVRLPTTTLAQGDSGVGVKNAVNLFGKKNWLGSFAVPWAVINDTSLLATLPDRDFVCGFSEAVKVSLLKDPAMFAELCATAPRIRQRDLTAALPAIRASAEWHRRHITRGGDPFESREARPLDFGHWSAHRLEAMTDFQVRHGEAVAIGVALDAVYSSLALGLPSEVSDRVLRCLTDLGLPLGHPALRDGQALFEGLEEFRQHLGGRLTLTMLRGVGDPIDVHEVDESLMRKALRRLEQLDPAAWTRSVGSPPTTHRPETTESAAGEPGLSLH</sequence>
<dbReference type="Pfam" id="PF24621">
    <property type="entry name" value="DHQS_C"/>
    <property type="match status" value="1"/>
</dbReference>
<dbReference type="InterPro" id="IPR030960">
    <property type="entry name" value="DHQS/DOIS_N"/>
</dbReference>
<proteinExistence type="predicted"/>
<dbReference type="EC" id="4.2.3.4" evidence="9"/>
<dbReference type="PANTHER" id="PTHR43622:SF7">
    <property type="entry name" value="3-DEHYDROQUINATE SYNTHASE, CHLOROPLASTIC"/>
    <property type="match status" value="1"/>
</dbReference>
<feature type="domain" description="3-dehydroquinate synthase N-terminal" evidence="7">
    <location>
        <begin position="88"/>
        <end position="199"/>
    </location>
</feature>
<accession>A0AAU7CI49</accession>
<dbReference type="AlphaFoldDB" id="A0AAU7CI49"/>
<evidence type="ECO:0000313" key="9">
    <source>
        <dbReference type="EMBL" id="XBH04607.1"/>
    </source>
</evidence>
<evidence type="ECO:0000256" key="3">
    <source>
        <dbReference type="ARBA" id="ARBA00023027"/>
    </source>
</evidence>
<dbReference type="GO" id="GO:0003856">
    <property type="term" value="F:3-dehydroquinate synthase activity"/>
    <property type="evidence" value="ECO:0007669"/>
    <property type="project" value="UniProtKB-EC"/>
</dbReference>
<keyword evidence="4" id="KW-0057">Aromatic amino acid biosynthesis</keyword>
<dbReference type="RefSeq" id="WP_406697399.1">
    <property type="nucleotide sequence ID" value="NZ_CP155447.1"/>
</dbReference>
<dbReference type="Gene3D" id="1.20.1090.10">
    <property type="entry name" value="Dehydroquinate synthase-like - alpha domain"/>
    <property type="match status" value="1"/>
</dbReference>
<evidence type="ECO:0000256" key="4">
    <source>
        <dbReference type="ARBA" id="ARBA00023141"/>
    </source>
</evidence>
<keyword evidence="3" id="KW-0520">NAD</keyword>
<dbReference type="InterPro" id="IPR050071">
    <property type="entry name" value="Dehydroquinate_synthase"/>
</dbReference>
<reference evidence="9" key="1">
    <citation type="submission" date="2024-05" db="EMBL/GenBank/DDBJ databases">
        <title>Planctomycetes of the genus Singulisphaera possess chitinolytic capabilities.</title>
        <authorList>
            <person name="Ivanova A."/>
        </authorList>
    </citation>
    <scope>NUCLEOTIDE SEQUENCE</scope>
    <source>
        <strain evidence="9">Ch08T</strain>
    </source>
</reference>
<organism evidence="9">
    <name type="scientific">Singulisphaera sp. Ch08</name>
    <dbReference type="NCBI Taxonomy" id="3120278"/>
    <lineage>
        <taxon>Bacteria</taxon>
        <taxon>Pseudomonadati</taxon>
        <taxon>Planctomycetota</taxon>
        <taxon>Planctomycetia</taxon>
        <taxon>Isosphaerales</taxon>
        <taxon>Isosphaeraceae</taxon>
        <taxon>Singulisphaera</taxon>
    </lineage>
</organism>
<dbReference type="Pfam" id="PF01761">
    <property type="entry name" value="DHQ_synthase"/>
    <property type="match status" value="1"/>
</dbReference>
<evidence type="ECO:0000259" key="7">
    <source>
        <dbReference type="Pfam" id="PF01761"/>
    </source>
</evidence>
<dbReference type="EMBL" id="CP155447">
    <property type="protein sequence ID" value="XBH04607.1"/>
    <property type="molecule type" value="Genomic_DNA"/>
</dbReference>
<evidence type="ECO:0000259" key="8">
    <source>
        <dbReference type="Pfam" id="PF24621"/>
    </source>
</evidence>
<evidence type="ECO:0000256" key="6">
    <source>
        <dbReference type="SAM" id="MobiDB-lite"/>
    </source>
</evidence>
<dbReference type="CDD" id="cd08198">
    <property type="entry name" value="DHQS-like"/>
    <property type="match status" value="1"/>
</dbReference>
<evidence type="ECO:0000256" key="2">
    <source>
        <dbReference type="ARBA" id="ARBA00022605"/>
    </source>
</evidence>